<evidence type="ECO:0000313" key="4">
    <source>
        <dbReference type="Proteomes" id="UP000183015"/>
    </source>
</evidence>
<dbReference type="Gene3D" id="3.40.50.12780">
    <property type="entry name" value="N-terminal domain of ligase-like"/>
    <property type="match status" value="1"/>
</dbReference>
<evidence type="ECO:0000259" key="2">
    <source>
        <dbReference type="Pfam" id="PF13193"/>
    </source>
</evidence>
<reference evidence="4" key="1">
    <citation type="submission" date="2016-10" db="EMBL/GenBank/DDBJ databases">
        <authorList>
            <person name="Varghese N."/>
        </authorList>
    </citation>
    <scope>NUCLEOTIDE SEQUENCE [LARGE SCALE GENOMIC DNA]</scope>
    <source>
        <strain evidence="4">DSM 45096 / BCRC 16803 / CGMCC 4.1857 / CIP 109030 / JCM 12277 / KCTC 19219 / NBRC 100920 / 33214</strain>
    </source>
</reference>
<dbReference type="Proteomes" id="UP000183015">
    <property type="component" value="Unassembled WGS sequence"/>
</dbReference>
<evidence type="ECO:0000313" key="3">
    <source>
        <dbReference type="EMBL" id="SEL94203.1"/>
    </source>
</evidence>
<dbReference type="PANTHER" id="PTHR43767:SF1">
    <property type="entry name" value="NONRIBOSOMAL PEPTIDE SYNTHASE PES1 (EUROFUNG)-RELATED"/>
    <property type="match status" value="1"/>
</dbReference>
<dbReference type="InterPro" id="IPR050237">
    <property type="entry name" value="ATP-dep_AMP-bd_enzyme"/>
</dbReference>
<gene>
    <name evidence="3" type="ORF">SAMN05414137_115186</name>
</gene>
<keyword evidence="4" id="KW-1185">Reference proteome</keyword>
<dbReference type="Pfam" id="PF00501">
    <property type="entry name" value="AMP-binding"/>
    <property type="match status" value="1"/>
</dbReference>
<dbReference type="STRING" id="235985.SAMN05414137_115186"/>
<sequence length="545" mass="58787">MEFNLADLFEQAVDHYPGREAVSCASADGKAVHRRTFAELDERANRLAHHLQEAGIGPGDRVGVYALNCAEWVESLLAICKVRAVCVNVNYRYVTDELSYLLGMAEPAALIYQERYADRVSEILPGLPGLRHLVVIDDGTAAPGGPALQAVPYEKALASGGPQRDFPPRSPDDHYLLFTGGTTGLPKGVVWRQEDVFFALGGGIDVTNGHRMATPEEIVTTGYANPITFFPIAPLMHGATQWGLMQQLFKGNRAVLIDRFVPERVWELVGSEKINVVMITGDAMGRPLVEALDAPRAGTAATEAYDVSAMFGLVSSAALFSTPVKLRFLERFPTLYLSDAVGSSEGGAGGVAHWSADEQGGQGTVTTKPIGDSEVVDDDLNPLPPGVVGKLARRGNIPLRYLGDPVKSAEVFRTAPDGTRYAVPGDWARREEDGRITLLGRGSSCINTGGEKVFPEEVESAIKSHPAVYDTVVVGAPDERWGETVVALVHQREGGAELTLDALQAHCRAHVAGYKVPRRLHLVPGIERTPTGKPDMRWAKRIAAD</sequence>
<proteinExistence type="predicted"/>
<dbReference type="OrthoDB" id="9803968at2"/>
<dbReference type="GO" id="GO:0016878">
    <property type="term" value="F:acid-thiol ligase activity"/>
    <property type="evidence" value="ECO:0007669"/>
    <property type="project" value="UniProtKB-ARBA"/>
</dbReference>
<dbReference type="PROSITE" id="PS00455">
    <property type="entry name" value="AMP_BINDING"/>
    <property type="match status" value="1"/>
</dbReference>
<dbReference type="InterPro" id="IPR045851">
    <property type="entry name" value="AMP-bd_C_sf"/>
</dbReference>
<dbReference type="NCBIfam" id="NF005863">
    <property type="entry name" value="PRK07798.1"/>
    <property type="match status" value="1"/>
</dbReference>
<feature type="domain" description="AMP-binding enzyme C-terminal" evidence="2">
    <location>
        <begin position="457"/>
        <end position="533"/>
    </location>
</feature>
<dbReference type="InterPro" id="IPR020845">
    <property type="entry name" value="AMP-binding_CS"/>
</dbReference>
<dbReference type="InterPro" id="IPR025110">
    <property type="entry name" value="AMP-bd_C"/>
</dbReference>
<organism evidence="3 4">
    <name type="scientific">Streptacidiphilus jiangxiensis</name>
    <dbReference type="NCBI Taxonomy" id="235985"/>
    <lineage>
        <taxon>Bacteria</taxon>
        <taxon>Bacillati</taxon>
        <taxon>Actinomycetota</taxon>
        <taxon>Actinomycetes</taxon>
        <taxon>Kitasatosporales</taxon>
        <taxon>Streptomycetaceae</taxon>
        <taxon>Streptacidiphilus</taxon>
    </lineage>
</organism>
<accession>A0A1H7UB14</accession>
<evidence type="ECO:0000259" key="1">
    <source>
        <dbReference type="Pfam" id="PF00501"/>
    </source>
</evidence>
<protein>
    <submittedName>
        <fullName evidence="3">Acyl-CoA synthetase (AMP-forming)/AMP-acid ligase II</fullName>
    </submittedName>
</protein>
<dbReference type="InterPro" id="IPR042099">
    <property type="entry name" value="ANL_N_sf"/>
</dbReference>
<dbReference type="eggNOG" id="COG0318">
    <property type="taxonomic scope" value="Bacteria"/>
</dbReference>
<dbReference type="InterPro" id="IPR000873">
    <property type="entry name" value="AMP-dep_synth/lig_dom"/>
</dbReference>
<feature type="domain" description="AMP-dependent synthetase/ligase" evidence="1">
    <location>
        <begin position="9"/>
        <end position="396"/>
    </location>
</feature>
<keyword evidence="3" id="KW-0436">Ligase</keyword>
<dbReference type="Pfam" id="PF13193">
    <property type="entry name" value="AMP-binding_C"/>
    <property type="match status" value="1"/>
</dbReference>
<dbReference type="EMBL" id="FOAZ01000015">
    <property type="protein sequence ID" value="SEL94203.1"/>
    <property type="molecule type" value="Genomic_DNA"/>
</dbReference>
<dbReference type="Gene3D" id="3.30.300.30">
    <property type="match status" value="1"/>
</dbReference>
<dbReference type="SUPFAM" id="SSF56801">
    <property type="entry name" value="Acetyl-CoA synthetase-like"/>
    <property type="match status" value="1"/>
</dbReference>
<dbReference type="PANTHER" id="PTHR43767">
    <property type="entry name" value="LONG-CHAIN-FATTY-ACID--COA LIGASE"/>
    <property type="match status" value="1"/>
</dbReference>
<name>A0A1H7UB14_STRJI</name>
<dbReference type="RefSeq" id="WP_042450470.1">
    <property type="nucleotide sequence ID" value="NZ_BBPN01000019.1"/>
</dbReference>
<dbReference type="AlphaFoldDB" id="A0A1H7UB14"/>